<evidence type="ECO:0000313" key="3">
    <source>
        <dbReference type="Proteomes" id="UP000095283"/>
    </source>
</evidence>
<evidence type="ECO:0000313" key="4">
    <source>
        <dbReference type="WBParaSite" id="Hba_16726"/>
    </source>
</evidence>
<dbReference type="Gene3D" id="3.40.50.410">
    <property type="entry name" value="von Willebrand factor, type A domain"/>
    <property type="match status" value="1"/>
</dbReference>
<proteinExistence type="predicted"/>
<protein>
    <submittedName>
        <fullName evidence="4">VWFA domain-containing protein</fullName>
    </submittedName>
</protein>
<accession>A0A1I7XGT9</accession>
<dbReference type="Proteomes" id="UP000095283">
    <property type="component" value="Unplaced"/>
</dbReference>
<dbReference type="InterPro" id="IPR036465">
    <property type="entry name" value="vWFA_dom_sf"/>
</dbReference>
<evidence type="ECO:0000259" key="2">
    <source>
        <dbReference type="PROSITE" id="PS50234"/>
    </source>
</evidence>
<dbReference type="AlphaFoldDB" id="A0A1I7XGT9"/>
<feature type="compositionally biased region" description="Low complexity" evidence="1">
    <location>
        <begin position="137"/>
        <end position="150"/>
    </location>
</feature>
<dbReference type="PANTHER" id="PTHR21690:SF2">
    <property type="entry name" value="CUB DOMAIN-CONTAINING PROTEIN-RELATED"/>
    <property type="match status" value="1"/>
</dbReference>
<organism evidence="3 4">
    <name type="scientific">Heterorhabditis bacteriophora</name>
    <name type="common">Entomopathogenic nematode worm</name>
    <dbReference type="NCBI Taxonomy" id="37862"/>
    <lineage>
        <taxon>Eukaryota</taxon>
        <taxon>Metazoa</taxon>
        <taxon>Ecdysozoa</taxon>
        <taxon>Nematoda</taxon>
        <taxon>Chromadorea</taxon>
        <taxon>Rhabditida</taxon>
        <taxon>Rhabditina</taxon>
        <taxon>Rhabditomorpha</taxon>
        <taxon>Strongyloidea</taxon>
        <taxon>Heterorhabditidae</taxon>
        <taxon>Heterorhabditis</taxon>
    </lineage>
</organism>
<dbReference type="PANTHER" id="PTHR21690">
    <property type="entry name" value="CUB DOMAIN-CONTAINING PROTEIN-RELATED"/>
    <property type="match status" value="1"/>
</dbReference>
<dbReference type="SUPFAM" id="SSF53300">
    <property type="entry name" value="vWA-like"/>
    <property type="match status" value="1"/>
</dbReference>
<evidence type="ECO:0000256" key="1">
    <source>
        <dbReference type="SAM" id="MobiDB-lite"/>
    </source>
</evidence>
<feature type="domain" description="VWFA" evidence="2">
    <location>
        <begin position="166"/>
        <end position="313"/>
    </location>
</feature>
<dbReference type="PROSITE" id="PS50234">
    <property type="entry name" value="VWFA"/>
    <property type="match status" value="1"/>
</dbReference>
<sequence length="493" mass="53551">MITGTLFPASQDNGESADCSCYEEYQSITDFGSISIVGPLDSDGYGCEKTCTIYASSGDSTKGLTNLWLAFTPNAGSSSVVIKNDDGSTFVKSSQNSDSSSPEYNKITTTENITITINGDTGVTIMGEMIAADTLGTTTTTPSTTTTTTFPPSPGLRENPKTMAHDIMFAIDVCGTNNKLKEMGKIASDIAGKLSVSVLDSTEAPIYQSRLALTRLTPFGNFAPLAPPWTLTSDGLSKSVLHLQAFPRKCNFTSTLKSAIDTSFNIAGNYPSRPNAQRTILLLTSGLPSDEDNFKDMESDFSGDDVHLVVVGYTLTDKAAKFYNSTTWLSFYSTNTVSTNDIFNNYLLDGNKYCSFTVCSPKSDKNAQCKDLSDGRVSCGVNGTSVSFPSNYMGPQDKGQSDWKANNGQIGRYCNFQNIEYSFSEHLSNITFTIYYDLEVERDFLKVYDGKKEIISLTGKDVSGTKFTASINTRIVFTSDSREVFGGYYIKVN</sequence>
<dbReference type="WBParaSite" id="Hba_16726">
    <property type="protein sequence ID" value="Hba_16726"/>
    <property type="gene ID" value="Hba_16726"/>
</dbReference>
<name>A0A1I7XGT9_HETBA</name>
<dbReference type="InterPro" id="IPR002035">
    <property type="entry name" value="VWF_A"/>
</dbReference>
<keyword evidence="3" id="KW-1185">Reference proteome</keyword>
<feature type="region of interest" description="Disordered" evidence="1">
    <location>
        <begin position="136"/>
        <end position="157"/>
    </location>
</feature>
<reference evidence="4" key="1">
    <citation type="submission" date="2016-11" db="UniProtKB">
        <authorList>
            <consortium name="WormBaseParasite"/>
        </authorList>
    </citation>
    <scope>IDENTIFICATION</scope>
</reference>